<evidence type="ECO:0000256" key="6">
    <source>
        <dbReference type="ARBA" id="ARBA00022023"/>
    </source>
</evidence>
<dbReference type="InterPro" id="IPR023170">
    <property type="entry name" value="HhH_base_excis_C"/>
</dbReference>
<dbReference type="Pfam" id="PF14815">
    <property type="entry name" value="NUDIX_4"/>
    <property type="match status" value="1"/>
</dbReference>
<evidence type="ECO:0000256" key="1">
    <source>
        <dbReference type="ARBA" id="ARBA00000843"/>
    </source>
</evidence>
<dbReference type="InterPro" id="IPR003265">
    <property type="entry name" value="HhH-GPD_domain"/>
</dbReference>
<comment type="similarity">
    <text evidence="4">Belongs to the Nth/MutY family.</text>
</comment>
<dbReference type="Proteomes" id="UP000266389">
    <property type="component" value="Unassembled WGS sequence"/>
</dbReference>
<dbReference type="CDD" id="cd00056">
    <property type="entry name" value="ENDO3c"/>
    <property type="match status" value="1"/>
</dbReference>
<evidence type="ECO:0000256" key="3">
    <source>
        <dbReference type="ARBA" id="ARBA00002933"/>
    </source>
</evidence>
<proteinExistence type="inferred from homology"/>
<dbReference type="GO" id="GO:0034039">
    <property type="term" value="F:8-oxo-7,8-dihydroguanine DNA N-glycosylase activity"/>
    <property type="evidence" value="ECO:0007669"/>
    <property type="project" value="TreeGrafter"/>
</dbReference>
<name>A0A395M0V9_9BACT</name>
<dbReference type="GO" id="GO:0035485">
    <property type="term" value="F:adenine/guanine mispair binding"/>
    <property type="evidence" value="ECO:0007669"/>
    <property type="project" value="TreeGrafter"/>
</dbReference>
<dbReference type="InterPro" id="IPR000086">
    <property type="entry name" value="NUDIX_hydrolase_dom"/>
</dbReference>
<feature type="domain" description="Nudix hydrolase" evidence="15">
    <location>
        <begin position="226"/>
        <end position="350"/>
    </location>
</feature>
<evidence type="ECO:0000256" key="2">
    <source>
        <dbReference type="ARBA" id="ARBA00001966"/>
    </source>
</evidence>
<dbReference type="InterPro" id="IPR005760">
    <property type="entry name" value="A/G_AdeGlyc_MutY"/>
</dbReference>
<evidence type="ECO:0000259" key="15">
    <source>
        <dbReference type="PROSITE" id="PS51462"/>
    </source>
</evidence>
<dbReference type="GO" id="GO:0032357">
    <property type="term" value="F:oxidized purine DNA binding"/>
    <property type="evidence" value="ECO:0007669"/>
    <property type="project" value="TreeGrafter"/>
</dbReference>
<protein>
    <recommendedName>
        <fullName evidence="6">Adenine DNA glycosylase</fullName>
        <ecNumber evidence="5">3.2.2.31</ecNumber>
    </recommendedName>
</protein>
<evidence type="ECO:0000256" key="11">
    <source>
        <dbReference type="ARBA" id="ARBA00023004"/>
    </source>
</evidence>
<reference evidence="16 17" key="1">
    <citation type="journal article" date="2011" name="ISME J.">
        <title>Community ecology of hot spring cyanobacterial mats: predominant populations and their functional potential.</title>
        <authorList>
            <person name="Klatt C.G."/>
            <person name="Wood J.M."/>
            <person name="Rusch D.B."/>
            <person name="Bateson M.M."/>
            <person name="Hamamura N."/>
            <person name="Heidelberg J.F."/>
            <person name="Grossman A.R."/>
            <person name="Bhaya D."/>
            <person name="Cohan F.M."/>
            <person name="Kuhl M."/>
            <person name="Bryant D.A."/>
            <person name="Ward D.M."/>
        </authorList>
    </citation>
    <scope>NUCLEOTIDE SEQUENCE [LARGE SCALE GENOMIC DNA]</scope>
    <source>
        <strain evidence="16">OS</strain>
    </source>
</reference>
<evidence type="ECO:0000256" key="4">
    <source>
        <dbReference type="ARBA" id="ARBA00008343"/>
    </source>
</evidence>
<evidence type="ECO:0000256" key="7">
    <source>
        <dbReference type="ARBA" id="ARBA00022485"/>
    </source>
</evidence>
<evidence type="ECO:0000256" key="5">
    <source>
        <dbReference type="ARBA" id="ARBA00012045"/>
    </source>
</evidence>
<comment type="caution">
    <text evidence="16">The sequence shown here is derived from an EMBL/GenBank/DDBJ whole genome shotgun (WGS) entry which is preliminary data.</text>
</comment>
<dbReference type="Pfam" id="PF00730">
    <property type="entry name" value="HhH-GPD"/>
    <property type="match status" value="1"/>
</dbReference>
<dbReference type="SMART" id="SM00478">
    <property type="entry name" value="ENDO3c"/>
    <property type="match status" value="1"/>
</dbReference>
<dbReference type="PANTHER" id="PTHR42944:SF1">
    <property type="entry name" value="ADENINE DNA GLYCOSYLASE"/>
    <property type="match status" value="1"/>
</dbReference>
<keyword evidence="10" id="KW-0378">Hydrolase</keyword>
<gene>
    <name evidence="16" type="primary">mutY</name>
    <name evidence="16" type="ORF">D0433_05370</name>
</gene>
<organism evidence="16 17">
    <name type="scientific">Candidatus Thermochlorobacter aerophilus</name>
    <dbReference type="NCBI Taxonomy" id="1868324"/>
    <lineage>
        <taxon>Bacteria</taxon>
        <taxon>Pseudomonadati</taxon>
        <taxon>Chlorobiota</taxon>
        <taxon>Chlorobiia</taxon>
        <taxon>Chlorobiales</taxon>
        <taxon>Candidatus Thermochlorobacteriaceae</taxon>
        <taxon>Candidatus Thermochlorobacter</taxon>
    </lineage>
</organism>
<evidence type="ECO:0000256" key="13">
    <source>
        <dbReference type="ARBA" id="ARBA00023204"/>
    </source>
</evidence>
<accession>A0A395M0V9</accession>
<keyword evidence="7" id="KW-0004">4Fe-4S</keyword>
<comment type="function">
    <text evidence="3">Adenine glycosylase active on G-A mispairs. MutY also corrects error-prone DNA synthesis past GO lesions which are due to the oxidatively damaged form of guanine: 7,8-dihydro-8-oxoguanine (8-oxo-dGTP).</text>
</comment>
<keyword evidence="14" id="KW-0326">Glycosidase</keyword>
<dbReference type="GO" id="GO:0006284">
    <property type="term" value="P:base-excision repair"/>
    <property type="evidence" value="ECO:0007669"/>
    <property type="project" value="InterPro"/>
</dbReference>
<evidence type="ECO:0000256" key="8">
    <source>
        <dbReference type="ARBA" id="ARBA00022723"/>
    </source>
</evidence>
<dbReference type="InterPro" id="IPR044298">
    <property type="entry name" value="MIG/MutY"/>
</dbReference>
<dbReference type="GO" id="GO:0006298">
    <property type="term" value="P:mismatch repair"/>
    <property type="evidence" value="ECO:0007669"/>
    <property type="project" value="TreeGrafter"/>
</dbReference>
<evidence type="ECO:0000256" key="9">
    <source>
        <dbReference type="ARBA" id="ARBA00022763"/>
    </source>
</evidence>
<keyword evidence="12" id="KW-0411">Iron-sulfur</keyword>
<comment type="catalytic activity">
    <reaction evidence="1">
        <text>Hydrolyzes free adenine bases from 7,8-dihydro-8-oxoguanine:adenine mismatched double-stranded DNA, leaving an apurinic site.</text>
        <dbReference type="EC" id="3.2.2.31"/>
    </reaction>
</comment>
<dbReference type="PRINTS" id="PR00502">
    <property type="entry name" value="NUDIXFAMILY"/>
</dbReference>
<keyword evidence="11" id="KW-0408">Iron</keyword>
<dbReference type="NCBIfam" id="TIGR01084">
    <property type="entry name" value="mutY"/>
    <property type="match status" value="1"/>
</dbReference>
<keyword evidence="9" id="KW-0227">DNA damage</keyword>
<dbReference type="GO" id="GO:0000701">
    <property type="term" value="F:purine-specific mismatch base pair DNA N-glycosylase activity"/>
    <property type="evidence" value="ECO:0007669"/>
    <property type="project" value="UniProtKB-EC"/>
</dbReference>
<evidence type="ECO:0000256" key="10">
    <source>
        <dbReference type="ARBA" id="ARBA00022801"/>
    </source>
</evidence>
<evidence type="ECO:0000313" key="17">
    <source>
        <dbReference type="Proteomes" id="UP000266389"/>
    </source>
</evidence>
<dbReference type="Gene3D" id="3.90.79.10">
    <property type="entry name" value="Nucleoside Triphosphate Pyrophosphohydrolase"/>
    <property type="match status" value="1"/>
</dbReference>
<comment type="cofactor">
    <cofactor evidence="2">
        <name>[4Fe-4S] cluster</name>
        <dbReference type="ChEBI" id="CHEBI:49883"/>
    </cofactor>
</comment>
<dbReference type="EC" id="3.2.2.31" evidence="5"/>
<dbReference type="AlphaFoldDB" id="A0A395M0V9"/>
<dbReference type="Gene3D" id="1.10.340.30">
    <property type="entry name" value="Hypothetical protein, domain 2"/>
    <property type="match status" value="1"/>
</dbReference>
<evidence type="ECO:0000313" key="16">
    <source>
        <dbReference type="EMBL" id="RFM24419.1"/>
    </source>
</evidence>
<dbReference type="FunFam" id="1.10.340.30:FF:000002">
    <property type="entry name" value="Adenine DNA glycosylase"/>
    <property type="match status" value="1"/>
</dbReference>
<dbReference type="InterPro" id="IPR020476">
    <property type="entry name" value="Nudix_hydrolase"/>
</dbReference>
<dbReference type="InterPro" id="IPR029119">
    <property type="entry name" value="MutY_C"/>
</dbReference>
<dbReference type="GO" id="GO:0051539">
    <property type="term" value="F:4 iron, 4 sulfur cluster binding"/>
    <property type="evidence" value="ECO:0007669"/>
    <property type="project" value="UniProtKB-KW"/>
</dbReference>
<sequence length="365" mass="41506">MSSEFSAALIAWFHQHKRDLPWRRTRNPYHIWISEVMLQQTQVATVIPYYQRFLEKFPTIEALAQADTHDLMKAWEGLGYYARARYLQHAAQVILQKYGGAMPRTREELRKLKGFGDYTSASVASIAFGQDCVAIDGNAMRVFARYFGIYSDLREPSTKAQIETVALQHLPKGQAGLFNEAVMELGATVCLPKKPDCLRCPVRSSCYAFQHGAEHQLPIKSRRPPPPHYHVAVGVVHRHNTVLIALRKAEGLLSNLWEFPGGKQQPGESLEECCRREIAEETSLQVAVGEKFAEVKHAYTHFRITLHAFHCQYLSGEAVPKSSQEVRWVRIEDLPQYAFPKANKTIIEAMQHQLPLFNTAHPASR</sequence>
<dbReference type="SUPFAM" id="SSF48150">
    <property type="entry name" value="DNA-glycosylase"/>
    <property type="match status" value="1"/>
</dbReference>
<dbReference type="SUPFAM" id="SSF55811">
    <property type="entry name" value="Nudix"/>
    <property type="match status" value="1"/>
</dbReference>
<dbReference type="Gene3D" id="1.10.1670.10">
    <property type="entry name" value="Helix-hairpin-Helix base-excision DNA repair enzymes (C-terminal)"/>
    <property type="match status" value="1"/>
</dbReference>
<dbReference type="PROSITE" id="PS51462">
    <property type="entry name" value="NUDIX"/>
    <property type="match status" value="1"/>
</dbReference>
<dbReference type="InterPro" id="IPR015797">
    <property type="entry name" value="NUDIX_hydrolase-like_dom_sf"/>
</dbReference>
<dbReference type="GO" id="GO:0046872">
    <property type="term" value="F:metal ion binding"/>
    <property type="evidence" value="ECO:0007669"/>
    <property type="project" value="UniProtKB-KW"/>
</dbReference>
<evidence type="ECO:0000256" key="14">
    <source>
        <dbReference type="ARBA" id="ARBA00023295"/>
    </source>
</evidence>
<dbReference type="PANTHER" id="PTHR42944">
    <property type="entry name" value="ADENINE DNA GLYCOSYLASE"/>
    <property type="match status" value="1"/>
</dbReference>
<dbReference type="InterPro" id="IPR011257">
    <property type="entry name" value="DNA_glycosylase"/>
</dbReference>
<keyword evidence="8" id="KW-0479">Metal-binding</keyword>
<dbReference type="EMBL" id="PHFL01000039">
    <property type="protein sequence ID" value="RFM24419.1"/>
    <property type="molecule type" value="Genomic_DNA"/>
</dbReference>
<keyword evidence="13" id="KW-0234">DNA repair</keyword>
<evidence type="ECO:0000256" key="12">
    <source>
        <dbReference type="ARBA" id="ARBA00023014"/>
    </source>
</evidence>
<dbReference type="CDD" id="cd03425">
    <property type="entry name" value="NUDIX_MutT_NudA_like"/>
    <property type="match status" value="1"/>
</dbReference>